<proteinExistence type="inferred from homology"/>
<keyword evidence="6 8" id="KW-0807">Transducer</keyword>
<dbReference type="FunFam" id="1.10.287.950:FF:000001">
    <property type="entry name" value="Methyl-accepting chemotaxis sensory transducer"/>
    <property type="match status" value="1"/>
</dbReference>
<reference evidence="12 13" key="1">
    <citation type="submission" date="2016-10" db="EMBL/GenBank/DDBJ databases">
        <title>Marinobacter salinus sp. nov., a moderately halophilic bacterium isolated from a tidal flat environment.</title>
        <authorList>
            <person name="Park S.-J."/>
        </authorList>
    </citation>
    <scope>NUCLEOTIDE SEQUENCE [LARGE SCALE GENOMIC DNA]</scope>
    <source>
        <strain evidence="12 13">Hb8</strain>
    </source>
</reference>
<keyword evidence="3" id="KW-0812">Transmembrane</keyword>
<dbReference type="SMART" id="SM00283">
    <property type="entry name" value="MA"/>
    <property type="match status" value="1"/>
</dbReference>
<organism evidence="12 13">
    <name type="scientific">Marinobacter salinus</name>
    <dbReference type="NCBI Taxonomy" id="1874317"/>
    <lineage>
        <taxon>Bacteria</taxon>
        <taxon>Pseudomonadati</taxon>
        <taxon>Pseudomonadota</taxon>
        <taxon>Gammaproteobacteria</taxon>
        <taxon>Pseudomonadales</taxon>
        <taxon>Marinobacteraceae</taxon>
        <taxon>Marinobacter</taxon>
    </lineage>
</organism>
<comment type="similarity">
    <text evidence="7">Belongs to the methyl-accepting chemotaxis (MCP) protein family.</text>
</comment>
<dbReference type="AlphaFoldDB" id="A0A1D9GJM7"/>
<dbReference type="PANTHER" id="PTHR32089:SF119">
    <property type="entry name" value="METHYL-ACCEPTING CHEMOTAXIS PROTEIN CTPL"/>
    <property type="match status" value="1"/>
</dbReference>
<dbReference type="InterPro" id="IPR033480">
    <property type="entry name" value="sCache_2"/>
</dbReference>
<feature type="domain" description="HAMP" evidence="11">
    <location>
        <begin position="223"/>
        <end position="277"/>
    </location>
</feature>
<evidence type="ECO:0000313" key="13">
    <source>
        <dbReference type="Proteomes" id="UP000177445"/>
    </source>
</evidence>
<feature type="region of interest" description="Disordered" evidence="9">
    <location>
        <begin position="327"/>
        <end position="347"/>
    </location>
</feature>
<evidence type="ECO:0000256" key="1">
    <source>
        <dbReference type="ARBA" id="ARBA00004651"/>
    </source>
</evidence>
<comment type="subcellular location">
    <subcellularLocation>
        <location evidence="1">Cell membrane</location>
        <topology evidence="1">Multi-pass membrane protein</topology>
    </subcellularLocation>
</comment>
<feature type="domain" description="Methyl-accepting transducer" evidence="10">
    <location>
        <begin position="282"/>
        <end position="518"/>
    </location>
</feature>
<dbReference type="PROSITE" id="PS50885">
    <property type="entry name" value="HAMP"/>
    <property type="match status" value="1"/>
</dbReference>
<dbReference type="InterPro" id="IPR004090">
    <property type="entry name" value="Chemotax_Me-accpt_rcpt"/>
</dbReference>
<dbReference type="PANTHER" id="PTHR32089">
    <property type="entry name" value="METHYL-ACCEPTING CHEMOTAXIS PROTEIN MCPB"/>
    <property type="match status" value="1"/>
</dbReference>
<dbReference type="GO" id="GO:0004888">
    <property type="term" value="F:transmembrane signaling receptor activity"/>
    <property type="evidence" value="ECO:0007669"/>
    <property type="project" value="InterPro"/>
</dbReference>
<evidence type="ECO:0000313" key="12">
    <source>
        <dbReference type="EMBL" id="AOY87734.1"/>
    </source>
</evidence>
<evidence type="ECO:0000256" key="2">
    <source>
        <dbReference type="ARBA" id="ARBA00022475"/>
    </source>
</evidence>
<dbReference type="SUPFAM" id="SSF58104">
    <property type="entry name" value="Methyl-accepting chemotaxis protein (MCP) signaling domain"/>
    <property type="match status" value="1"/>
</dbReference>
<dbReference type="SMART" id="SM01049">
    <property type="entry name" value="Cache_2"/>
    <property type="match status" value="1"/>
</dbReference>
<dbReference type="EMBL" id="CP017715">
    <property type="protein sequence ID" value="AOY87734.1"/>
    <property type="molecule type" value="Genomic_DNA"/>
</dbReference>
<dbReference type="Pfam" id="PF00015">
    <property type="entry name" value="MCPsignal"/>
    <property type="match status" value="1"/>
</dbReference>
<protein>
    <recommendedName>
        <fullName evidence="14">Chemotaxis protein</fullName>
    </recommendedName>
</protein>
<dbReference type="STRING" id="1874317.BKP64_05855"/>
<dbReference type="Pfam" id="PF17200">
    <property type="entry name" value="sCache_2"/>
    <property type="match status" value="1"/>
</dbReference>
<dbReference type="RefSeq" id="WP_070967220.1">
    <property type="nucleotide sequence ID" value="NZ_CP017715.1"/>
</dbReference>
<dbReference type="Pfam" id="PF00672">
    <property type="entry name" value="HAMP"/>
    <property type="match status" value="1"/>
</dbReference>
<evidence type="ECO:0000256" key="3">
    <source>
        <dbReference type="ARBA" id="ARBA00022692"/>
    </source>
</evidence>
<dbReference type="CDD" id="cd06225">
    <property type="entry name" value="HAMP"/>
    <property type="match status" value="1"/>
</dbReference>
<dbReference type="PRINTS" id="PR00260">
    <property type="entry name" value="CHEMTRNSDUCR"/>
</dbReference>
<dbReference type="SMART" id="SM00304">
    <property type="entry name" value="HAMP"/>
    <property type="match status" value="1"/>
</dbReference>
<dbReference type="InterPro" id="IPR004089">
    <property type="entry name" value="MCPsignal_dom"/>
</dbReference>
<evidence type="ECO:0008006" key="14">
    <source>
        <dbReference type="Google" id="ProtNLM"/>
    </source>
</evidence>
<dbReference type="Gene3D" id="3.30.450.20">
    <property type="entry name" value="PAS domain"/>
    <property type="match status" value="1"/>
</dbReference>
<evidence type="ECO:0000256" key="4">
    <source>
        <dbReference type="ARBA" id="ARBA00022989"/>
    </source>
</evidence>
<dbReference type="KEGG" id="msq:BKP64_05855"/>
<name>A0A1D9GJM7_9GAMM</name>
<keyword evidence="13" id="KW-1185">Reference proteome</keyword>
<accession>A0A1D9GJM7</accession>
<evidence type="ECO:0000256" key="6">
    <source>
        <dbReference type="ARBA" id="ARBA00023224"/>
    </source>
</evidence>
<dbReference type="Proteomes" id="UP000177445">
    <property type="component" value="Chromosome"/>
</dbReference>
<gene>
    <name evidence="12" type="ORF">BKP64_05855</name>
</gene>
<dbReference type="GO" id="GO:0007165">
    <property type="term" value="P:signal transduction"/>
    <property type="evidence" value="ECO:0007669"/>
    <property type="project" value="UniProtKB-KW"/>
</dbReference>
<keyword evidence="2" id="KW-1003">Cell membrane</keyword>
<evidence type="ECO:0000259" key="10">
    <source>
        <dbReference type="PROSITE" id="PS50111"/>
    </source>
</evidence>
<evidence type="ECO:0000256" key="5">
    <source>
        <dbReference type="ARBA" id="ARBA00023136"/>
    </source>
</evidence>
<dbReference type="InterPro" id="IPR003660">
    <property type="entry name" value="HAMP_dom"/>
</dbReference>
<dbReference type="OrthoDB" id="2489132at2"/>
<feature type="compositionally biased region" description="Low complexity" evidence="9">
    <location>
        <begin position="327"/>
        <end position="340"/>
    </location>
</feature>
<keyword evidence="5" id="KW-0472">Membrane</keyword>
<keyword evidence="4" id="KW-1133">Transmembrane helix</keyword>
<dbReference type="PROSITE" id="PS50111">
    <property type="entry name" value="CHEMOTAXIS_TRANSDUC_2"/>
    <property type="match status" value="1"/>
</dbReference>
<evidence type="ECO:0000259" key="11">
    <source>
        <dbReference type="PROSITE" id="PS50885"/>
    </source>
</evidence>
<evidence type="ECO:0000256" key="8">
    <source>
        <dbReference type="PROSITE-ProRule" id="PRU00284"/>
    </source>
</evidence>
<dbReference type="CDD" id="cd11386">
    <property type="entry name" value="MCP_signal"/>
    <property type="match status" value="1"/>
</dbReference>
<evidence type="ECO:0000256" key="9">
    <source>
        <dbReference type="SAM" id="MobiDB-lite"/>
    </source>
</evidence>
<dbReference type="Gene3D" id="1.10.287.950">
    <property type="entry name" value="Methyl-accepting chemotaxis protein"/>
    <property type="match status" value="1"/>
</dbReference>
<dbReference type="GO" id="GO:0006935">
    <property type="term" value="P:chemotaxis"/>
    <property type="evidence" value="ECO:0007669"/>
    <property type="project" value="InterPro"/>
</dbReference>
<evidence type="ECO:0000256" key="7">
    <source>
        <dbReference type="ARBA" id="ARBA00029447"/>
    </source>
</evidence>
<sequence length="555" mass="59583">MPISIRSRLLLLALLPVLSLGVILYFTFGYQTRDLVDKQMESVGADVTDLKRSELKQLMEMTYSSIAHIYENGGDLEEALPILKNLKYGESGYIFGYTETGDRVVLGQSDKGFGENFWDLQDQKGNYLVRGIVKSAVNGDGYYTYWFPKPGESEASPKSSYSIHLDKWDVVLGTGFYFDDVNAVLGVLAEAGESELESSQIIFMSIAIIAVIGSVLVGILISRTISSPIATISKSVADLSEGDADLTARIKVNDKFELGQLADNFNRFLELLGGLITDVKSNAERTHENSESIVGHAGKMADLVNEQDAETDQVATAVTEMTSAANEISSNASTAASAATDAEKETATAKQTVSDAAAEMNALANDIAAAAYEVEELGQGVGSINKVVEVINSVAEQTNLLALNAAIEAARAGEHGRGFAVVADEVRGLAQKTQRSTDEIAEMIATLDKKAKSAVDSIRQSNDRSSKALTKNTEVVDAINRIVSSIGEITQMNEQIASASEEQTSVCEDITERLVTIADKSKETSEKGRETAVSADTLLDNSKSLSGLVSRFRTS</sequence>
<dbReference type="GO" id="GO:0005886">
    <property type="term" value="C:plasma membrane"/>
    <property type="evidence" value="ECO:0007669"/>
    <property type="project" value="UniProtKB-SubCell"/>
</dbReference>